<protein>
    <recommendedName>
        <fullName evidence="6">Sigma factor regulator</fullName>
    </recommendedName>
</protein>
<evidence type="ECO:0000259" key="2">
    <source>
        <dbReference type="Pfam" id="PF13791"/>
    </source>
</evidence>
<evidence type="ECO:0000259" key="3">
    <source>
        <dbReference type="Pfam" id="PF13800"/>
    </source>
</evidence>
<keyword evidence="1" id="KW-0812">Transmembrane</keyword>
<dbReference type="Proteomes" id="UP000055316">
    <property type="component" value="Plasmid pKK1"/>
</dbReference>
<dbReference type="RefSeq" id="WP_060852565.1">
    <property type="nucleotide sequence ID" value="NZ_AP014865.1"/>
</dbReference>
<proteinExistence type="predicted"/>
<keyword evidence="1" id="KW-0472">Membrane</keyword>
<gene>
    <name evidence="4" type="ORF">KNN_06293</name>
</gene>
<keyword evidence="4" id="KW-0614">Plasmid</keyword>
<organism evidence="4 5">
    <name type="scientific">Bacillus thuringiensis subsp. tolworthi</name>
    <dbReference type="NCBI Taxonomy" id="1442"/>
    <lineage>
        <taxon>Bacteria</taxon>
        <taxon>Bacillati</taxon>
        <taxon>Bacillota</taxon>
        <taxon>Bacilli</taxon>
        <taxon>Bacillales</taxon>
        <taxon>Bacillaceae</taxon>
        <taxon>Bacillus</taxon>
        <taxon>Bacillus cereus group</taxon>
    </lineage>
</organism>
<dbReference type="AlphaFoldDB" id="A0A9W4EXG0"/>
<keyword evidence="1" id="KW-1133">Transmembrane helix</keyword>
<evidence type="ECO:0000256" key="1">
    <source>
        <dbReference type="SAM" id="Phobius"/>
    </source>
</evidence>
<accession>A0A9W4EXG0</accession>
<sequence>MSRKDFELDMDDKQMKGLLKKAKRKHLLRNWIISICASIVVIIGIYISSIYFSQKTFIKMERQRNVLHTVKGPNILFNGHTKLSMGLTGGTIIYSSYKNIAGQPVKWIDEIYEYSSIWGYSQLNFNGNTILDEESGNKKDEFENLPDYNSQTMQREMRFYLPFVTYRNYVNDLKNIGELQNKVGEIAISFDKAYTVEQIEKMLPKDVQPVWYWVDTYNENSPDTYVGLKEPKTGAVLNAVMSTHVYGFQGSYTKKEEYSKENVKRNSKDFMDAMRKLNENNQLNNDDVQNHYKNIKGISAKDLPIYGVVITGTTDSLQQLQDAPYIKAAVRGVIVDKQ</sequence>
<evidence type="ECO:0000313" key="5">
    <source>
        <dbReference type="Proteomes" id="UP000055316"/>
    </source>
</evidence>
<dbReference type="EMBL" id="AP014865">
    <property type="protein sequence ID" value="BAR87028.1"/>
    <property type="molecule type" value="Genomic_DNA"/>
</dbReference>
<name>A0A9W4EXG0_BACTO</name>
<feature type="transmembrane region" description="Helical" evidence="1">
    <location>
        <begin position="31"/>
        <end position="52"/>
    </location>
</feature>
<evidence type="ECO:0008006" key="6">
    <source>
        <dbReference type="Google" id="ProtNLM"/>
    </source>
</evidence>
<dbReference type="Pfam" id="PF13800">
    <property type="entry name" value="Sigma_reg_N"/>
    <property type="match status" value="1"/>
</dbReference>
<reference evidence="4 5" key="1">
    <citation type="submission" date="2015-05" db="EMBL/GenBank/DDBJ databases">
        <title>Whole genome sequence of Bacillus thuringiensis serovar tolworthi Pasteur Institute Standard strain.</title>
        <authorList>
            <person name="Kanda K."/>
            <person name="Nakashima K."/>
            <person name="Nagano Y."/>
        </authorList>
    </citation>
    <scope>NUCLEOTIDE SEQUENCE [LARGE SCALE GENOMIC DNA]</scope>
    <source>
        <strain evidence="4 5">Pasteur Institute Standard strain</strain>
        <plasmid evidence="5">pKK1 DNA</plasmid>
    </source>
</reference>
<dbReference type="InterPro" id="IPR025672">
    <property type="entry name" value="Sigma_reg_C_dom"/>
</dbReference>
<feature type="domain" description="Sigma factor regulator N-terminal" evidence="3">
    <location>
        <begin position="18"/>
        <end position="104"/>
    </location>
</feature>
<geneLocation type="plasmid" evidence="5">
    <name>pKK1 DNA</name>
</geneLocation>
<feature type="domain" description="Sigma factor regulator C-terminal" evidence="2">
    <location>
        <begin position="179"/>
        <end position="329"/>
    </location>
</feature>
<evidence type="ECO:0000313" key="4">
    <source>
        <dbReference type="EMBL" id="BAR87028.1"/>
    </source>
</evidence>
<dbReference type="InterPro" id="IPR029101">
    <property type="entry name" value="Sigma_reg_N"/>
</dbReference>
<dbReference type="Pfam" id="PF13791">
    <property type="entry name" value="Sigma_reg_C"/>
    <property type="match status" value="1"/>
</dbReference>